<dbReference type="InterPro" id="IPR047183">
    <property type="entry name" value="GDO-like"/>
</dbReference>
<keyword evidence="2" id="KW-0560">Oxidoreductase</keyword>
<name>A0A7Y6TYG2_9BURK</name>
<dbReference type="InterPro" id="IPR011051">
    <property type="entry name" value="RmlC_Cupin_sf"/>
</dbReference>
<keyword evidence="1" id="KW-0223">Dioxygenase</keyword>
<evidence type="ECO:0000313" key="4">
    <source>
        <dbReference type="EMBL" id="NUZ08090.1"/>
    </source>
</evidence>
<evidence type="ECO:0000313" key="5">
    <source>
        <dbReference type="Proteomes" id="UP000529637"/>
    </source>
</evidence>
<comment type="caution">
    <text evidence="4">The sequence shown here is derived from an EMBL/GenBank/DDBJ whole genome shotgun (WGS) entry which is preliminary data.</text>
</comment>
<dbReference type="CDD" id="cd02216">
    <property type="entry name" value="cupin_GDO-like_N"/>
    <property type="match status" value="1"/>
</dbReference>
<dbReference type="InterPro" id="IPR013096">
    <property type="entry name" value="Cupin_2"/>
</dbReference>
<proteinExistence type="predicted"/>
<dbReference type="Pfam" id="PF07883">
    <property type="entry name" value="Cupin_2"/>
    <property type="match status" value="1"/>
</dbReference>
<accession>A0A7Y6TYG2</accession>
<dbReference type="EMBL" id="JABWMJ010000011">
    <property type="protein sequence ID" value="NUZ08090.1"/>
    <property type="molecule type" value="Genomic_DNA"/>
</dbReference>
<dbReference type="InterPro" id="IPR014710">
    <property type="entry name" value="RmlC-like_jellyroll"/>
</dbReference>
<dbReference type="SUPFAM" id="SSF51182">
    <property type="entry name" value="RmlC-like cupins"/>
    <property type="match status" value="1"/>
</dbReference>
<dbReference type="Gene3D" id="2.60.120.10">
    <property type="entry name" value="Jelly Rolls"/>
    <property type="match status" value="2"/>
</dbReference>
<feature type="domain" description="Cupin type-2" evidence="3">
    <location>
        <begin position="97"/>
        <end position="166"/>
    </location>
</feature>
<protein>
    <submittedName>
        <fullName evidence="4">Cupin domain-containing protein</fullName>
    </submittedName>
</protein>
<evidence type="ECO:0000256" key="2">
    <source>
        <dbReference type="ARBA" id="ARBA00023002"/>
    </source>
</evidence>
<gene>
    <name evidence="4" type="ORF">HQN59_20210</name>
</gene>
<dbReference type="GO" id="GO:0051213">
    <property type="term" value="F:dioxygenase activity"/>
    <property type="evidence" value="ECO:0007669"/>
    <property type="project" value="UniProtKB-KW"/>
</dbReference>
<organism evidence="4 5">
    <name type="scientific">Piscinibacter koreensis</name>
    <dbReference type="NCBI Taxonomy" id="2742824"/>
    <lineage>
        <taxon>Bacteria</taxon>
        <taxon>Pseudomonadati</taxon>
        <taxon>Pseudomonadota</taxon>
        <taxon>Betaproteobacteria</taxon>
        <taxon>Burkholderiales</taxon>
        <taxon>Sphaerotilaceae</taxon>
        <taxon>Piscinibacter</taxon>
    </lineage>
</organism>
<dbReference type="Proteomes" id="UP000529637">
    <property type="component" value="Unassembled WGS sequence"/>
</dbReference>
<sequence length="323" mass="36267">MEAITDPNTADALEALYPRLAAETFTAGWHSRVPAVWPEPRTEFSPRLWSHARGKALLDEAGELVSPQQAERRNLVMFNPTEGNDYFATPTMMAAYQMIKGGEYARNHRHTPNALRVVIDAIDGDVFTVVDGVALPMNRGDILLTPCWAWHSHFNRGTQKALWLDVLDVPLVHRLQPMFFERGDAFEQDIKEQHSNHPFRIETAKVAQQIASTKPGNAWASRRLETPSMKTITLTLHTSGSGGRSGWIQSVENRIYTVLEGSGQSEFVSETSSEVLQWARGDVFVAPMWSRHSHSVTGTSQLLEISDRATYEALGFWREAQPQ</sequence>
<dbReference type="PANTHER" id="PTHR41517:SF1">
    <property type="entry name" value="CUPIN"/>
    <property type="match status" value="1"/>
</dbReference>
<evidence type="ECO:0000259" key="3">
    <source>
        <dbReference type="Pfam" id="PF07883"/>
    </source>
</evidence>
<reference evidence="4 5" key="1">
    <citation type="submission" date="2020-06" db="EMBL/GenBank/DDBJ databases">
        <title>Schlegella sp. ID0723 isolated from air conditioner.</title>
        <authorList>
            <person name="Kim D.Y."/>
            <person name="Kim D.-U."/>
        </authorList>
    </citation>
    <scope>NUCLEOTIDE SEQUENCE [LARGE SCALE GENOMIC DNA]</scope>
    <source>
        <strain evidence="4 5">ID0723</strain>
    </source>
</reference>
<keyword evidence="5" id="KW-1185">Reference proteome</keyword>
<dbReference type="AlphaFoldDB" id="A0A7Y6TYG2"/>
<dbReference type="PANTHER" id="PTHR41517">
    <property type="entry name" value="1,2-DIOXYGENASE PROTEIN-RELATED"/>
    <property type="match status" value="1"/>
</dbReference>
<evidence type="ECO:0000256" key="1">
    <source>
        <dbReference type="ARBA" id="ARBA00022964"/>
    </source>
</evidence>
<dbReference type="RefSeq" id="WP_176070931.1">
    <property type="nucleotide sequence ID" value="NZ_JABWMJ010000011.1"/>
</dbReference>